<protein>
    <submittedName>
        <fullName evidence="3">Polyketide cyclase</fullName>
    </submittedName>
</protein>
<dbReference type="KEGG" id="psty:BFS30_05865"/>
<dbReference type="InterPro" id="IPR013538">
    <property type="entry name" value="ASHA1/2-like_C"/>
</dbReference>
<evidence type="ECO:0000259" key="2">
    <source>
        <dbReference type="Pfam" id="PF08327"/>
    </source>
</evidence>
<evidence type="ECO:0000313" key="3">
    <source>
        <dbReference type="EMBL" id="AOM76728.1"/>
    </source>
</evidence>
<dbReference type="Pfam" id="PF08327">
    <property type="entry name" value="AHSA1"/>
    <property type="match status" value="1"/>
</dbReference>
<dbReference type="SUPFAM" id="SSF55961">
    <property type="entry name" value="Bet v1-like"/>
    <property type="match status" value="1"/>
</dbReference>
<evidence type="ECO:0000313" key="4">
    <source>
        <dbReference type="Proteomes" id="UP000094313"/>
    </source>
</evidence>
<dbReference type="Proteomes" id="UP000094313">
    <property type="component" value="Chromosome"/>
</dbReference>
<dbReference type="CDD" id="cd08897">
    <property type="entry name" value="SRPBCC_CalC_Aha1-like_4"/>
    <property type="match status" value="1"/>
</dbReference>
<name>A0A1D7QDF1_9SPHI</name>
<keyword evidence="4" id="KW-1185">Reference proteome</keyword>
<organism evidence="3 4">
    <name type="scientific">Pedobacter steynii</name>
    <dbReference type="NCBI Taxonomy" id="430522"/>
    <lineage>
        <taxon>Bacteria</taxon>
        <taxon>Pseudomonadati</taxon>
        <taxon>Bacteroidota</taxon>
        <taxon>Sphingobacteriia</taxon>
        <taxon>Sphingobacteriales</taxon>
        <taxon>Sphingobacteriaceae</taxon>
        <taxon>Pedobacter</taxon>
    </lineage>
</organism>
<dbReference type="AlphaFoldDB" id="A0A1D7QDF1"/>
<dbReference type="InterPro" id="IPR023393">
    <property type="entry name" value="START-like_dom_sf"/>
</dbReference>
<sequence length="143" mass="16106">MNTTNQVNITVEATVNAPVETVWNAWTSPEHIVKWNCASEDWHTPKAENDIRTGGKFMSRMEAKDGSFGFDFEGIYDEIKVNEIIAYTLGDNRKVRITFNGNGNSTAISETFEAESTNPIEMQKGGWQAILDNFKKYTESLSD</sequence>
<reference evidence="3 4" key="1">
    <citation type="submission" date="2016-08" db="EMBL/GenBank/DDBJ databases">
        <authorList>
            <person name="Seilhamer J.J."/>
        </authorList>
    </citation>
    <scope>NUCLEOTIDE SEQUENCE [LARGE SCALE GENOMIC DNA]</scope>
    <source>
        <strain evidence="3 4">DX4</strain>
    </source>
</reference>
<feature type="domain" description="Activator of Hsp90 ATPase homologue 1/2-like C-terminal" evidence="2">
    <location>
        <begin position="16"/>
        <end position="138"/>
    </location>
</feature>
<accession>A0A1D7QDF1</accession>
<dbReference type="OrthoDB" id="384974at2"/>
<evidence type="ECO:0000256" key="1">
    <source>
        <dbReference type="ARBA" id="ARBA00006817"/>
    </source>
</evidence>
<dbReference type="EMBL" id="CP017141">
    <property type="protein sequence ID" value="AOM76728.1"/>
    <property type="molecule type" value="Genomic_DNA"/>
</dbReference>
<gene>
    <name evidence="3" type="ORF">BFS30_05865</name>
</gene>
<proteinExistence type="inferred from homology"/>
<comment type="similarity">
    <text evidence="1">Belongs to the AHA1 family.</text>
</comment>
<dbReference type="RefSeq" id="WP_069378421.1">
    <property type="nucleotide sequence ID" value="NZ_CP017141.1"/>
</dbReference>
<dbReference type="Gene3D" id="3.30.530.20">
    <property type="match status" value="1"/>
</dbReference>